<evidence type="ECO:0000256" key="7">
    <source>
        <dbReference type="ARBA" id="ARBA00044505"/>
    </source>
</evidence>
<evidence type="ECO:0000256" key="1">
    <source>
        <dbReference type="ARBA" id="ARBA00004459"/>
    </source>
</evidence>
<dbReference type="RefSeq" id="WP_188720670.1">
    <property type="nucleotide sequence ID" value="NZ_BMIF01000004.1"/>
</dbReference>
<dbReference type="InterPro" id="IPR049857">
    <property type="entry name" value="Omp10-like"/>
</dbReference>
<evidence type="ECO:0000256" key="3">
    <source>
        <dbReference type="ARBA" id="ARBA00023136"/>
    </source>
</evidence>
<evidence type="ECO:0000256" key="8">
    <source>
        <dbReference type="SAM" id="SignalP"/>
    </source>
</evidence>
<keyword evidence="6" id="KW-0449">Lipoprotein</keyword>
<gene>
    <name evidence="9" type="ORF">GCM10011385_17550</name>
</gene>
<keyword evidence="10" id="KW-1185">Reference proteome</keyword>
<dbReference type="Pfam" id="PF26368">
    <property type="entry name" value="OMP10"/>
    <property type="match status" value="1"/>
</dbReference>
<proteinExistence type="inferred from homology"/>
<evidence type="ECO:0000256" key="4">
    <source>
        <dbReference type="ARBA" id="ARBA00023139"/>
    </source>
</evidence>
<sequence>MKLNFRHAAYLAMASTLVISGCVSAPQGGYGPAGNVRASSPVEGQWSDTQGVAISTFSGGAFQSVATDTGNKLSEGTYRQVDANNIEISMTSLIRQTQMRVNCTLATPSQLNCTNAGGQNFSLIRRG</sequence>
<keyword evidence="3" id="KW-0472">Membrane</keyword>
<evidence type="ECO:0000313" key="9">
    <source>
        <dbReference type="EMBL" id="GGA64201.1"/>
    </source>
</evidence>
<evidence type="ECO:0000256" key="2">
    <source>
        <dbReference type="ARBA" id="ARBA00022729"/>
    </source>
</evidence>
<accession>A0A916RNU2</accession>
<dbReference type="PROSITE" id="PS51257">
    <property type="entry name" value="PROKAR_LIPOPROTEIN"/>
    <property type="match status" value="1"/>
</dbReference>
<dbReference type="AlphaFoldDB" id="A0A916RNU2"/>
<dbReference type="Proteomes" id="UP000636264">
    <property type="component" value="Unassembled WGS sequence"/>
</dbReference>
<reference evidence="9" key="2">
    <citation type="submission" date="2020-09" db="EMBL/GenBank/DDBJ databases">
        <authorList>
            <person name="Sun Q."/>
            <person name="Zhou Y."/>
        </authorList>
    </citation>
    <scope>NUCLEOTIDE SEQUENCE</scope>
    <source>
        <strain evidence="9">CGMCC 1.15320</strain>
    </source>
</reference>
<evidence type="ECO:0000256" key="6">
    <source>
        <dbReference type="ARBA" id="ARBA00023288"/>
    </source>
</evidence>
<reference evidence="9" key="1">
    <citation type="journal article" date="2014" name="Int. J. Syst. Evol. Microbiol.">
        <title>Complete genome sequence of Corynebacterium casei LMG S-19264T (=DSM 44701T), isolated from a smear-ripened cheese.</title>
        <authorList>
            <consortium name="US DOE Joint Genome Institute (JGI-PGF)"/>
            <person name="Walter F."/>
            <person name="Albersmeier A."/>
            <person name="Kalinowski J."/>
            <person name="Ruckert C."/>
        </authorList>
    </citation>
    <scope>NUCLEOTIDE SEQUENCE</scope>
    <source>
        <strain evidence="9">CGMCC 1.15320</strain>
    </source>
</reference>
<keyword evidence="5" id="KW-0998">Cell outer membrane</keyword>
<evidence type="ECO:0008006" key="11">
    <source>
        <dbReference type="Google" id="ProtNLM"/>
    </source>
</evidence>
<organism evidence="9 10">
    <name type="scientific">Nitratireductor aestuarii</name>
    <dbReference type="NCBI Taxonomy" id="1735103"/>
    <lineage>
        <taxon>Bacteria</taxon>
        <taxon>Pseudomonadati</taxon>
        <taxon>Pseudomonadota</taxon>
        <taxon>Alphaproteobacteria</taxon>
        <taxon>Hyphomicrobiales</taxon>
        <taxon>Phyllobacteriaceae</taxon>
        <taxon>Nitratireductor</taxon>
    </lineage>
</organism>
<dbReference type="EMBL" id="BMIF01000004">
    <property type="protein sequence ID" value="GGA64201.1"/>
    <property type="molecule type" value="Genomic_DNA"/>
</dbReference>
<comment type="similarity">
    <text evidence="7">Belongs to the rhizobiaceae omp10 lipoprotein family.</text>
</comment>
<comment type="caution">
    <text evidence="9">The sequence shown here is derived from an EMBL/GenBank/DDBJ whole genome shotgun (WGS) entry which is preliminary data.</text>
</comment>
<name>A0A916RNU2_9HYPH</name>
<evidence type="ECO:0000313" key="10">
    <source>
        <dbReference type="Proteomes" id="UP000636264"/>
    </source>
</evidence>
<evidence type="ECO:0000256" key="5">
    <source>
        <dbReference type="ARBA" id="ARBA00023237"/>
    </source>
</evidence>
<keyword evidence="4" id="KW-0564">Palmitate</keyword>
<feature type="chain" id="PRO_5037387593" description="Outer membrane lipoprotein" evidence="8">
    <location>
        <begin position="26"/>
        <end position="127"/>
    </location>
</feature>
<protein>
    <recommendedName>
        <fullName evidence="11">Outer membrane lipoprotein</fullName>
    </recommendedName>
</protein>
<comment type="subcellular location">
    <subcellularLocation>
        <location evidence="1">Cell outer membrane</location>
        <topology evidence="1">Lipid-anchor</topology>
    </subcellularLocation>
</comment>
<feature type="signal peptide" evidence="8">
    <location>
        <begin position="1"/>
        <end position="25"/>
    </location>
</feature>
<keyword evidence="2 8" id="KW-0732">Signal</keyword>